<reference evidence="10" key="2">
    <citation type="submission" date="2025-09" db="UniProtKB">
        <authorList>
            <consortium name="Ensembl"/>
        </authorList>
    </citation>
    <scope>IDENTIFICATION</scope>
</reference>
<evidence type="ECO:0000256" key="3">
    <source>
        <dbReference type="ARBA" id="ARBA00011738"/>
    </source>
</evidence>
<comment type="similarity">
    <text evidence="2">Belongs to the aerobic coproporphyrinogen-III oxidase family.</text>
</comment>
<evidence type="ECO:0000256" key="4">
    <source>
        <dbReference type="ARBA" id="ARBA00012869"/>
    </source>
</evidence>
<dbReference type="GO" id="GO:0005737">
    <property type="term" value="C:cytoplasm"/>
    <property type="evidence" value="ECO:0007669"/>
    <property type="project" value="TreeGrafter"/>
</dbReference>
<sequence length="395" mass="44586">MTPRLQFGVTECQGRGRAAMPSCVESANAVCTNHLNKAHSGDEGLGLVEPGFPAGGPGAAAEEEVRRLCQGFMAPPVSGPQELWRRRRDMRGRMELLIMETQAEVCRALAALDRGAAFAVNTWERKEGGGGISCVLQDGHIFEKAGVNVSVVFGNLSAEAVQQMKSRKTLKDKDGKLPFCAMGVSSVIHPKNPHVPTVHFNYRYFEIEEADGTKQWWFGGGTDLTPTYLNKEDAVHFHKTLKEACDKHDPKLYPKYKKWCDDYFYIKHRGERRGIGGIFFDDLDSPSKEEVFQFVQSCAKAIVPCYIPIVKKHCHDPFTPEEKLWQQLRRGRYVEFNLVYDRGTKFGLATPGSRIESILMSLPLTARWEYMHTPPENSREAEILEVLRNPKDWVH</sequence>
<evidence type="ECO:0000256" key="6">
    <source>
        <dbReference type="ARBA" id="ARBA00023133"/>
    </source>
</evidence>
<comment type="pathway">
    <text evidence="1">Porphyrin-containing compound metabolism; protoporphyrin-IX biosynthesis; protoporphyrinogen-IX from coproporphyrinogen-III (O2 route): step 1/1.</text>
</comment>
<comment type="subunit">
    <text evidence="3">Homodimer.</text>
</comment>
<evidence type="ECO:0000256" key="5">
    <source>
        <dbReference type="ARBA" id="ARBA00023002"/>
    </source>
</evidence>
<evidence type="ECO:0000313" key="10">
    <source>
        <dbReference type="Ensembl" id="ENSDNVP00000011195.1"/>
    </source>
</evidence>
<dbReference type="UniPathway" id="UPA00251">
    <property type="reaction ID" value="UER00322"/>
</dbReference>
<dbReference type="EC" id="1.3.3.3" evidence="4"/>
<dbReference type="PANTHER" id="PTHR10755">
    <property type="entry name" value="COPROPORPHYRINOGEN III OXIDASE, MITOCHONDRIAL"/>
    <property type="match status" value="1"/>
</dbReference>
<dbReference type="FunFam" id="3.40.1500.10:FF:000002">
    <property type="entry name" value="oxygen-dependent coproporphyrinogen-III oxidase, mitochondrial"/>
    <property type="match status" value="1"/>
</dbReference>
<name>A0A8C4JMU9_DRONO</name>
<dbReference type="SUPFAM" id="SSF102886">
    <property type="entry name" value="Coproporphyrinogen III oxidase"/>
    <property type="match status" value="1"/>
</dbReference>
<dbReference type="InterPro" id="IPR018375">
    <property type="entry name" value="Coprogen_oxidase_CS"/>
</dbReference>
<dbReference type="InterPro" id="IPR036406">
    <property type="entry name" value="Coprogen_oxidase_aer_sf"/>
</dbReference>
<comment type="catalytic activity">
    <reaction evidence="8">
        <text>coproporphyrinogen III + O2 + 2 H(+) = protoporphyrinogen IX + 2 CO2 + 2 H2O</text>
        <dbReference type="Rhea" id="RHEA:18257"/>
        <dbReference type="ChEBI" id="CHEBI:15377"/>
        <dbReference type="ChEBI" id="CHEBI:15378"/>
        <dbReference type="ChEBI" id="CHEBI:15379"/>
        <dbReference type="ChEBI" id="CHEBI:16526"/>
        <dbReference type="ChEBI" id="CHEBI:57307"/>
        <dbReference type="ChEBI" id="CHEBI:57309"/>
        <dbReference type="EC" id="1.3.3.3"/>
    </reaction>
    <physiologicalReaction direction="left-to-right" evidence="8">
        <dbReference type="Rhea" id="RHEA:18258"/>
    </physiologicalReaction>
</comment>
<accession>A0A8C4JMU9</accession>
<keyword evidence="11" id="KW-1185">Reference proteome</keyword>
<dbReference type="GO" id="GO:0006782">
    <property type="term" value="P:protoporphyrinogen IX biosynthetic process"/>
    <property type="evidence" value="ECO:0007669"/>
    <property type="project" value="UniProtKB-UniPathway"/>
</dbReference>
<dbReference type="AlphaFoldDB" id="A0A8C4JMU9"/>
<evidence type="ECO:0000256" key="8">
    <source>
        <dbReference type="ARBA" id="ARBA00050340"/>
    </source>
</evidence>
<dbReference type="InterPro" id="IPR001260">
    <property type="entry name" value="Coprogen_oxidase_aer"/>
</dbReference>
<evidence type="ECO:0000256" key="2">
    <source>
        <dbReference type="ARBA" id="ARBA00010644"/>
    </source>
</evidence>
<evidence type="ECO:0000256" key="9">
    <source>
        <dbReference type="ARBA" id="ARBA00068761"/>
    </source>
</evidence>
<keyword evidence="7" id="KW-0627">Porphyrin biosynthesis</keyword>
<dbReference type="Pfam" id="PF01218">
    <property type="entry name" value="Coprogen_oxidas"/>
    <property type="match status" value="1"/>
</dbReference>
<proteinExistence type="inferred from homology"/>
<evidence type="ECO:0000256" key="7">
    <source>
        <dbReference type="ARBA" id="ARBA00023244"/>
    </source>
</evidence>
<evidence type="ECO:0000313" key="11">
    <source>
        <dbReference type="Proteomes" id="UP000694423"/>
    </source>
</evidence>
<dbReference type="Ensembl" id="ENSDNVT00000013492.1">
    <property type="protein sequence ID" value="ENSDNVP00000011195.1"/>
    <property type="gene ID" value="ENSDNVG00000007812.1"/>
</dbReference>
<keyword evidence="5" id="KW-0560">Oxidoreductase</keyword>
<organism evidence="10 11">
    <name type="scientific">Dromaius novaehollandiae</name>
    <name type="common">Emu</name>
    <dbReference type="NCBI Taxonomy" id="8790"/>
    <lineage>
        <taxon>Eukaryota</taxon>
        <taxon>Metazoa</taxon>
        <taxon>Chordata</taxon>
        <taxon>Craniata</taxon>
        <taxon>Vertebrata</taxon>
        <taxon>Euteleostomi</taxon>
        <taxon>Archelosauria</taxon>
        <taxon>Archosauria</taxon>
        <taxon>Dinosauria</taxon>
        <taxon>Saurischia</taxon>
        <taxon>Theropoda</taxon>
        <taxon>Coelurosauria</taxon>
        <taxon>Aves</taxon>
        <taxon>Palaeognathae</taxon>
        <taxon>Casuariiformes</taxon>
        <taxon>Dromaiidae</taxon>
        <taxon>Dromaius</taxon>
    </lineage>
</organism>
<dbReference type="PANTHER" id="PTHR10755:SF0">
    <property type="entry name" value="OXYGEN-DEPENDENT COPROPORPHYRINOGEN-III OXIDASE, MITOCHONDRIAL"/>
    <property type="match status" value="1"/>
</dbReference>
<evidence type="ECO:0000256" key="1">
    <source>
        <dbReference type="ARBA" id="ARBA00005168"/>
    </source>
</evidence>
<dbReference type="Gene3D" id="3.40.1500.10">
    <property type="entry name" value="Coproporphyrinogen III oxidase, aerobic"/>
    <property type="match status" value="1"/>
</dbReference>
<dbReference type="GO" id="GO:0004109">
    <property type="term" value="F:coproporphyrinogen oxidase activity"/>
    <property type="evidence" value="ECO:0007669"/>
    <property type="project" value="UniProtKB-EC"/>
</dbReference>
<dbReference type="PRINTS" id="PR00073">
    <property type="entry name" value="COPRGNOXDASE"/>
</dbReference>
<gene>
    <name evidence="10" type="primary">LOC112990522</name>
</gene>
<dbReference type="NCBIfam" id="NF003727">
    <property type="entry name" value="PRK05330.1"/>
    <property type="match status" value="1"/>
</dbReference>
<dbReference type="PROSITE" id="PS01021">
    <property type="entry name" value="COPROGEN_OXIDASE"/>
    <property type="match status" value="1"/>
</dbReference>
<protein>
    <recommendedName>
        <fullName evidence="9">Oxygen-dependent coproporphyrinogen-III oxidase, mitochondrial</fullName>
        <ecNumber evidence="4">1.3.3.3</ecNumber>
    </recommendedName>
</protein>
<dbReference type="Proteomes" id="UP000694423">
    <property type="component" value="Unplaced"/>
</dbReference>
<reference evidence="10" key="1">
    <citation type="submission" date="2025-08" db="UniProtKB">
        <authorList>
            <consortium name="Ensembl"/>
        </authorList>
    </citation>
    <scope>IDENTIFICATION</scope>
</reference>
<keyword evidence="6" id="KW-0350">Heme biosynthesis</keyword>